<feature type="domain" description="Retrotransposon gag" evidence="2">
    <location>
        <begin position="17"/>
        <end position="115"/>
    </location>
</feature>
<proteinExistence type="predicted"/>
<sequence>MEELFDAVEYSQERRLKLAVLQLRENAQRWWKGTSRVMRESGTLISWESFCAAFQQEYTRESYYNNHERVFDTLNQENLRVAEYSRQFPSLLSYLPHVSNQERTKRNKFLRGLRPELFRMVLAGSPATYAEAMDRAVDIEESVLEAQNQVQPTAGCVFQPVLEVAKPFQPPHPSQQSNRQKFKPRGKLFKRRSNSSSPDSVSSGGSGFGSVMCGQCEGRHMTSQCRGVRGLCHQCGPPGYFARVCPLMGGQSLS</sequence>
<dbReference type="EMBL" id="KV001889">
    <property type="protein sequence ID" value="KZV38438.1"/>
    <property type="molecule type" value="Genomic_DNA"/>
</dbReference>
<name>A0A2Z7BXS9_9LAMI</name>
<feature type="compositionally biased region" description="Low complexity" evidence="1">
    <location>
        <begin position="194"/>
        <end position="203"/>
    </location>
</feature>
<dbReference type="PANTHER" id="PTHR34482">
    <property type="entry name" value="DNA DAMAGE-INDUCIBLE PROTEIN 1-LIKE"/>
    <property type="match status" value="1"/>
</dbReference>
<evidence type="ECO:0000313" key="3">
    <source>
        <dbReference type="EMBL" id="KZV38438.1"/>
    </source>
</evidence>
<feature type="region of interest" description="Disordered" evidence="1">
    <location>
        <begin position="167"/>
        <end position="206"/>
    </location>
</feature>
<dbReference type="Proteomes" id="UP000250235">
    <property type="component" value="Unassembled WGS sequence"/>
</dbReference>
<dbReference type="OrthoDB" id="911683at2759"/>
<protein>
    <recommendedName>
        <fullName evidence="2">Retrotransposon gag domain-containing protein</fullName>
    </recommendedName>
</protein>
<accession>A0A2Z7BXS9</accession>
<evidence type="ECO:0000256" key="1">
    <source>
        <dbReference type="SAM" id="MobiDB-lite"/>
    </source>
</evidence>
<feature type="compositionally biased region" description="Basic residues" evidence="1">
    <location>
        <begin position="180"/>
        <end position="193"/>
    </location>
</feature>
<evidence type="ECO:0000259" key="2">
    <source>
        <dbReference type="Pfam" id="PF03732"/>
    </source>
</evidence>
<evidence type="ECO:0000313" key="4">
    <source>
        <dbReference type="Proteomes" id="UP000250235"/>
    </source>
</evidence>
<dbReference type="Pfam" id="PF03732">
    <property type="entry name" value="Retrotrans_gag"/>
    <property type="match status" value="1"/>
</dbReference>
<dbReference type="PANTHER" id="PTHR34482:SF49">
    <property type="entry name" value="RETROTRANSPOSON GAG DOMAIN-CONTAINING PROTEIN"/>
    <property type="match status" value="1"/>
</dbReference>
<reference evidence="3 4" key="1">
    <citation type="journal article" date="2015" name="Proc. Natl. Acad. Sci. U.S.A.">
        <title>The resurrection genome of Boea hygrometrica: A blueprint for survival of dehydration.</title>
        <authorList>
            <person name="Xiao L."/>
            <person name="Yang G."/>
            <person name="Zhang L."/>
            <person name="Yang X."/>
            <person name="Zhao S."/>
            <person name="Ji Z."/>
            <person name="Zhou Q."/>
            <person name="Hu M."/>
            <person name="Wang Y."/>
            <person name="Chen M."/>
            <person name="Xu Y."/>
            <person name="Jin H."/>
            <person name="Xiao X."/>
            <person name="Hu G."/>
            <person name="Bao F."/>
            <person name="Hu Y."/>
            <person name="Wan P."/>
            <person name="Li L."/>
            <person name="Deng X."/>
            <person name="Kuang T."/>
            <person name="Xiang C."/>
            <person name="Zhu J.K."/>
            <person name="Oliver M.J."/>
            <person name="He Y."/>
        </authorList>
    </citation>
    <scope>NUCLEOTIDE SEQUENCE [LARGE SCALE GENOMIC DNA]</scope>
    <source>
        <strain evidence="4">cv. XS01</strain>
    </source>
</reference>
<keyword evidence="4" id="KW-1185">Reference proteome</keyword>
<dbReference type="AlphaFoldDB" id="A0A2Z7BXS9"/>
<gene>
    <name evidence="3" type="ORF">F511_37736</name>
</gene>
<dbReference type="InterPro" id="IPR005162">
    <property type="entry name" value="Retrotrans_gag_dom"/>
</dbReference>
<organism evidence="3 4">
    <name type="scientific">Dorcoceras hygrometricum</name>
    <dbReference type="NCBI Taxonomy" id="472368"/>
    <lineage>
        <taxon>Eukaryota</taxon>
        <taxon>Viridiplantae</taxon>
        <taxon>Streptophyta</taxon>
        <taxon>Embryophyta</taxon>
        <taxon>Tracheophyta</taxon>
        <taxon>Spermatophyta</taxon>
        <taxon>Magnoliopsida</taxon>
        <taxon>eudicotyledons</taxon>
        <taxon>Gunneridae</taxon>
        <taxon>Pentapetalae</taxon>
        <taxon>asterids</taxon>
        <taxon>lamiids</taxon>
        <taxon>Lamiales</taxon>
        <taxon>Gesneriaceae</taxon>
        <taxon>Didymocarpoideae</taxon>
        <taxon>Trichosporeae</taxon>
        <taxon>Loxocarpinae</taxon>
        <taxon>Dorcoceras</taxon>
    </lineage>
</organism>